<protein>
    <submittedName>
        <fullName evidence="1">Uncharacterized protein</fullName>
    </submittedName>
</protein>
<dbReference type="Proteomes" id="UP000265520">
    <property type="component" value="Unassembled WGS sequence"/>
</dbReference>
<organism evidence="1 2">
    <name type="scientific">Trifolium medium</name>
    <dbReference type="NCBI Taxonomy" id="97028"/>
    <lineage>
        <taxon>Eukaryota</taxon>
        <taxon>Viridiplantae</taxon>
        <taxon>Streptophyta</taxon>
        <taxon>Embryophyta</taxon>
        <taxon>Tracheophyta</taxon>
        <taxon>Spermatophyta</taxon>
        <taxon>Magnoliopsida</taxon>
        <taxon>eudicotyledons</taxon>
        <taxon>Gunneridae</taxon>
        <taxon>Pentapetalae</taxon>
        <taxon>rosids</taxon>
        <taxon>fabids</taxon>
        <taxon>Fabales</taxon>
        <taxon>Fabaceae</taxon>
        <taxon>Papilionoideae</taxon>
        <taxon>50 kb inversion clade</taxon>
        <taxon>NPAAA clade</taxon>
        <taxon>Hologalegina</taxon>
        <taxon>IRL clade</taxon>
        <taxon>Trifolieae</taxon>
        <taxon>Trifolium</taxon>
    </lineage>
</organism>
<name>A0A392Q3A3_9FABA</name>
<proteinExistence type="predicted"/>
<keyword evidence="2" id="KW-1185">Reference proteome</keyword>
<evidence type="ECO:0000313" key="1">
    <source>
        <dbReference type="EMBL" id="MCI18362.1"/>
    </source>
</evidence>
<dbReference type="EMBL" id="LXQA010109800">
    <property type="protein sequence ID" value="MCI18362.1"/>
    <property type="molecule type" value="Genomic_DNA"/>
</dbReference>
<sequence length="53" mass="6012">EVESPIFTSVGEPTWNPFTYNDDCLYVGSGIDVESGFHPTWNLQSVLVKFEMK</sequence>
<accession>A0A392Q3A3</accession>
<feature type="non-terminal residue" evidence="1">
    <location>
        <position position="1"/>
    </location>
</feature>
<reference evidence="1 2" key="1">
    <citation type="journal article" date="2018" name="Front. Plant Sci.">
        <title>Red Clover (Trifolium pratense) and Zigzag Clover (T. medium) - A Picture of Genomic Similarities and Differences.</title>
        <authorList>
            <person name="Dluhosova J."/>
            <person name="Istvanek J."/>
            <person name="Nedelnik J."/>
            <person name="Repkova J."/>
        </authorList>
    </citation>
    <scope>NUCLEOTIDE SEQUENCE [LARGE SCALE GENOMIC DNA]</scope>
    <source>
        <strain evidence="2">cv. 10/8</strain>
        <tissue evidence="1">Leaf</tissue>
    </source>
</reference>
<evidence type="ECO:0000313" key="2">
    <source>
        <dbReference type="Proteomes" id="UP000265520"/>
    </source>
</evidence>
<comment type="caution">
    <text evidence="1">The sequence shown here is derived from an EMBL/GenBank/DDBJ whole genome shotgun (WGS) entry which is preliminary data.</text>
</comment>
<dbReference type="AlphaFoldDB" id="A0A392Q3A3"/>